<accession>A0A200QKR3</accession>
<dbReference type="PANTHER" id="PTHR46328">
    <property type="entry name" value="FAR-RED IMPAIRED RESPONSIVE (FAR1) FAMILY PROTEIN-RELATED"/>
    <property type="match status" value="1"/>
</dbReference>
<keyword evidence="5" id="KW-1185">Reference proteome</keyword>
<dbReference type="OrthoDB" id="1487673at2759"/>
<dbReference type="InterPro" id="IPR004330">
    <property type="entry name" value="FAR1_DNA_bnd_dom"/>
</dbReference>
<keyword evidence="1" id="KW-0175">Coiled coil</keyword>
<protein>
    <submittedName>
        <fullName evidence="4">FAR1 DNA binding domain</fullName>
    </submittedName>
</protein>
<evidence type="ECO:0000313" key="4">
    <source>
        <dbReference type="EMBL" id="OVA11080.1"/>
    </source>
</evidence>
<gene>
    <name evidence="4" type="ORF">BVC80_1741g65</name>
</gene>
<evidence type="ECO:0000256" key="1">
    <source>
        <dbReference type="SAM" id="Coils"/>
    </source>
</evidence>
<dbReference type="Proteomes" id="UP000195402">
    <property type="component" value="Unassembled WGS sequence"/>
</dbReference>
<organism evidence="4 5">
    <name type="scientific">Macleaya cordata</name>
    <name type="common">Five-seeded plume-poppy</name>
    <name type="synonym">Bocconia cordata</name>
    <dbReference type="NCBI Taxonomy" id="56857"/>
    <lineage>
        <taxon>Eukaryota</taxon>
        <taxon>Viridiplantae</taxon>
        <taxon>Streptophyta</taxon>
        <taxon>Embryophyta</taxon>
        <taxon>Tracheophyta</taxon>
        <taxon>Spermatophyta</taxon>
        <taxon>Magnoliopsida</taxon>
        <taxon>Ranunculales</taxon>
        <taxon>Papaveraceae</taxon>
        <taxon>Papaveroideae</taxon>
        <taxon>Macleaya</taxon>
    </lineage>
</organism>
<proteinExistence type="predicted"/>
<feature type="coiled-coil region" evidence="1">
    <location>
        <begin position="191"/>
        <end position="243"/>
    </location>
</feature>
<reference evidence="4 5" key="1">
    <citation type="journal article" date="2017" name="Mol. Plant">
        <title>The Genome of Medicinal Plant Macleaya cordata Provides New Insights into Benzylisoquinoline Alkaloids Metabolism.</title>
        <authorList>
            <person name="Liu X."/>
            <person name="Liu Y."/>
            <person name="Huang P."/>
            <person name="Ma Y."/>
            <person name="Qing Z."/>
            <person name="Tang Q."/>
            <person name="Cao H."/>
            <person name="Cheng P."/>
            <person name="Zheng Y."/>
            <person name="Yuan Z."/>
            <person name="Zhou Y."/>
            <person name="Liu J."/>
            <person name="Tang Z."/>
            <person name="Zhuo Y."/>
            <person name="Zhang Y."/>
            <person name="Yu L."/>
            <person name="Huang J."/>
            <person name="Yang P."/>
            <person name="Peng Q."/>
            <person name="Zhang J."/>
            <person name="Jiang W."/>
            <person name="Zhang Z."/>
            <person name="Lin K."/>
            <person name="Ro D.K."/>
            <person name="Chen X."/>
            <person name="Xiong X."/>
            <person name="Shang Y."/>
            <person name="Huang S."/>
            <person name="Zeng J."/>
        </authorList>
    </citation>
    <scope>NUCLEOTIDE SEQUENCE [LARGE SCALE GENOMIC DNA]</scope>
    <source>
        <strain evidence="5">cv. BLH2017</strain>
        <tissue evidence="4">Root</tissue>
    </source>
</reference>
<dbReference type="Pfam" id="PF03101">
    <property type="entry name" value="FAR1"/>
    <property type="match status" value="1"/>
</dbReference>
<name>A0A200QKR3_MACCD</name>
<evidence type="ECO:0000259" key="3">
    <source>
        <dbReference type="Pfam" id="PF03101"/>
    </source>
</evidence>
<evidence type="ECO:0000256" key="2">
    <source>
        <dbReference type="SAM" id="MobiDB-lite"/>
    </source>
</evidence>
<comment type="caution">
    <text evidence="4">The sequence shown here is derived from an EMBL/GenBank/DDBJ whole genome shotgun (WGS) entry which is preliminary data.</text>
</comment>
<sequence length="256" mass="29903">MASTSVQGLELNKNDGGWEAETSDDSEIIKDEIFDNLDSCSGGDDEMLQLPIEIGPVDAEPLEPYIGMEFESSEDAREFYDMYSIRMGFTIRNTRIRRSHKDNSIIGREFVCSREGFRAKKHLNRENRVLPPRPITREGCNAMLRVAVKNGRKWVVSGFVREHNHDLNPSKLPPRRFHRSIFSEDEKDQKIRELSIELHRERRRCASYQEQLRLILKDIEEHTQNLSLKVENIVNNVRELESEDQNCSDDRLRWGE</sequence>
<dbReference type="InParanoid" id="A0A200QKR3"/>
<dbReference type="AlphaFoldDB" id="A0A200QKR3"/>
<dbReference type="STRING" id="56857.A0A200QKR3"/>
<dbReference type="EMBL" id="MVGT01001732">
    <property type="protein sequence ID" value="OVA11080.1"/>
    <property type="molecule type" value="Genomic_DNA"/>
</dbReference>
<dbReference type="OMA" id="NDGGWEA"/>
<dbReference type="PANTHER" id="PTHR46328:SF27">
    <property type="entry name" value="OS12G0287500 PROTEIN"/>
    <property type="match status" value="1"/>
</dbReference>
<feature type="region of interest" description="Disordered" evidence="2">
    <location>
        <begin position="1"/>
        <end position="25"/>
    </location>
</feature>
<evidence type="ECO:0000313" key="5">
    <source>
        <dbReference type="Proteomes" id="UP000195402"/>
    </source>
</evidence>
<feature type="domain" description="FAR1" evidence="3">
    <location>
        <begin position="78"/>
        <end position="169"/>
    </location>
</feature>